<comment type="subcellular location">
    <subcellularLocation>
        <location evidence="1">Nucleus</location>
    </subcellularLocation>
</comment>
<dbReference type="Proteomes" id="UP000481858">
    <property type="component" value="Unassembled WGS sequence"/>
</dbReference>
<evidence type="ECO:0000256" key="3">
    <source>
        <dbReference type="SAM" id="SignalP"/>
    </source>
</evidence>
<dbReference type="GO" id="GO:0045944">
    <property type="term" value="P:positive regulation of transcription by RNA polymerase II"/>
    <property type="evidence" value="ECO:0007669"/>
    <property type="project" value="TreeGrafter"/>
</dbReference>
<comment type="caution">
    <text evidence="4">The sequence shown here is derived from an EMBL/GenBank/DDBJ whole genome shotgun (WGS) entry which is preliminary data.</text>
</comment>
<dbReference type="AlphaFoldDB" id="A0A7C8IWL9"/>
<feature type="signal peptide" evidence="3">
    <location>
        <begin position="1"/>
        <end position="19"/>
    </location>
</feature>
<dbReference type="InterPro" id="IPR013320">
    <property type="entry name" value="ConA-like_dom_sf"/>
</dbReference>
<dbReference type="GO" id="GO:0008270">
    <property type="term" value="F:zinc ion binding"/>
    <property type="evidence" value="ECO:0007669"/>
    <property type="project" value="InterPro"/>
</dbReference>
<dbReference type="InterPro" id="IPR021858">
    <property type="entry name" value="Fun_TF"/>
</dbReference>
<protein>
    <recommendedName>
        <fullName evidence="6">Zn(2)-C6 fungal-type domain-containing protein</fullName>
    </recommendedName>
</protein>
<reference evidence="4 5" key="1">
    <citation type="submission" date="2019-12" db="EMBL/GenBank/DDBJ databases">
        <title>Draft genome sequence of the ascomycete Xylaria multiplex DSM 110363.</title>
        <authorList>
            <person name="Buettner E."/>
            <person name="Kellner H."/>
        </authorList>
    </citation>
    <scope>NUCLEOTIDE SEQUENCE [LARGE SCALE GENOMIC DNA]</scope>
    <source>
        <strain evidence="4 5">DSM 110363</strain>
    </source>
</reference>
<name>A0A7C8IWL9_9PEZI</name>
<gene>
    <name evidence="4" type="ORF">GQX73_g1741</name>
</gene>
<dbReference type="GO" id="GO:0000981">
    <property type="term" value="F:DNA-binding transcription factor activity, RNA polymerase II-specific"/>
    <property type="evidence" value="ECO:0007669"/>
    <property type="project" value="InterPro"/>
</dbReference>
<evidence type="ECO:0000313" key="4">
    <source>
        <dbReference type="EMBL" id="KAF2971903.1"/>
    </source>
</evidence>
<dbReference type="GO" id="GO:0000976">
    <property type="term" value="F:transcription cis-regulatory region binding"/>
    <property type="evidence" value="ECO:0007669"/>
    <property type="project" value="TreeGrafter"/>
</dbReference>
<dbReference type="InParanoid" id="A0A7C8IWL9"/>
<evidence type="ECO:0008006" key="6">
    <source>
        <dbReference type="Google" id="ProtNLM"/>
    </source>
</evidence>
<evidence type="ECO:0000256" key="1">
    <source>
        <dbReference type="ARBA" id="ARBA00004123"/>
    </source>
</evidence>
<accession>A0A7C8IWL9</accession>
<sequence length="733" mass="81107">MAIRLYALLILLLCQVVAGTLLVDYNADRDDDPSKIGILNLESTRHVKVSKNTADLYIKSGVDWKGTKCAHVHHKEGFLRAEYHALKGNTEAGKAYYIGYEFALGAIPDGLLIWQWKEYEANHNGGANIPLSLEVRHGKLQFEYGPGKGIKRETIWTKAINTNTVHTIGLEILAKSADGHVRLWWDGNSATFTTTGTTTIHGNTFLGRSDPKFGAYVWAVIRALVEAAGLRTADRQDSSKGSCSPNIRVQTKPSCAKPVIGVDRRKKCTDNSIPVCGACKRLNLECIRESVRNVVPGAWADDQVVRQRRHNEGPKEENGGAHPTRITPAVAMSDDDNAPQRRHAMGYYITVLALHLTVSKEFNSFLSAFLPMALESIVLRDALFAFASGHLALVDQSYQRVAINASSTAIRNLATAISTPSADIFWHETTAAACLVLMTAEVGVGDCRSWYTHLKGAKDIISTAVGQANCQQVHGSEAFKHSSEGQWILRNFAYHDIIGSVTLRKRPLLDGSYLESISDVVDSYLGVGTRLLSYVSEITCLDDETTPRDHMGYSELQEMRTRFHSSTSSLESRLNNWKCPADTPGDLAAVAYAYRSAALILLYRLLRDRLGTTVFCSNDARSSRDRLIQIVQTKIRKQMDLTLTHVSEIPVGIGPESTLLFPLFLAGGEASEPSHIEQIRQRLLAILEQRHFRNVSRALEILEDLWALRQQDNGAGVDWSHILKAYGSEILLT</sequence>
<dbReference type="OrthoDB" id="5419315at2759"/>
<proteinExistence type="predicted"/>
<dbReference type="SUPFAM" id="SSF49899">
    <property type="entry name" value="Concanavalin A-like lectins/glucanases"/>
    <property type="match status" value="1"/>
</dbReference>
<keyword evidence="5" id="KW-1185">Reference proteome</keyword>
<dbReference type="InterPro" id="IPR001138">
    <property type="entry name" value="Zn2Cys6_DnaBD"/>
</dbReference>
<dbReference type="EMBL" id="WUBL01000010">
    <property type="protein sequence ID" value="KAF2971903.1"/>
    <property type="molecule type" value="Genomic_DNA"/>
</dbReference>
<dbReference type="GO" id="GO:0005634">
    <property type="term" value="C:nucleus"/>
    <property type="evidence" value="ECO:0007669"/>
    <property type="project" value="UniProtKB-SubCell"/>
</dbReference>
<dbReference type="CDD" id="cd00067">
    <property type="entry name" value="GAL4"/>
    <property type="match status" value="1"/>
</dbReference>
<evidence type="ECO:0000256" key="2">
    <source>
        <dbReference type="ARBA" id="ARBA00023242"/>
    </source>
</evidence>
<dbReference type="PANTHER" id="PTHR37534:SF7">
    <property type="entry name" value="TRANSCRIPTIONAL ACTIVATOR PROTEIN UGA3"/>
    <property type="match status" value="1"/>
</dbReference>
<dbReference type="Pfam" id="PF11951">
    <property type="entry name" value="Fungal_trans_2"/>
    <property type="match status" value="1"/>
</dbReference>
<feature type="chain" id="PRO_5028920017" description="Zn(2)-C6 fungal-type domain-containing protein" evidence="3">
    <location>
        <begin position="20"/>
        <end position="733"/>
    </location>
</feature>
<keyword evidence="2" id="KW-0539">Nucleus</keyword>
<keyword evidence="3" id="KW-0732">Signal</keyword>
<dbReference type="PANTHER" id="PTHR37534">
    <property type="entry name" value="TRANSCRIPTIONAL ACTIVATOR PROTEIN UGA3"/>
    <property type="match status" value="1"/>
</dbReference>
<dbReference type="Gene3D" id="2.60.120.200">
    <property type="match status" value="1"/>
</dbReference>
<evidence type="ECO:0000313" key="5">
    <source>
        <dbReference type="Proteomes" id="UP000481858"/>
    </source>
</evidence>
<organism evidence="4 5">
    <name type="scientific">Xylaria multiplex</name>
    <dbReference type="NCBI Taxonomy" id="323545"/>
    <lineage>
        <taxon>Eukaryota</taxon>
        <taxon>Fungi</taxon>
        <taxon>Dikarya</taxon>
        <taxon>Ascomycota</taxon>
        <taxon>Pezizomycotina</taxon>
        <taxon>Sordariomycetes</taxon>
        <taxon>Xylariomycetidae</taxon>
        <taxon>Xylariales</taxon>
        <taxon>Xylariaceae</taxon>
        <taxon>Xylaria</taxon>
    </lineage>
</organism>